<accession>A0A0C9W5B8</accession>
<evidence type="ECO:0000313" key="2">
    <source>
        <dbReference type="Proteomes" id="UP000053820"/>
    </source>
</evidence>
<dbReference type="Proteomes" id="UP000053820">
    <property type="component" value="Unassembled WGS sequence"/>
</dbReference>
<feature type="non-terminal residue" evidence="1">
    <location>
        <position position="1"/>
    </location>
</feature>
<reference evidence="1 2" key="1">
    <citation type="submission" date="2014-04" db="EMBL/GenBank/DDBJ databases">
        <title>Evolutionary Origins and Diversification of the Mycorrhizal Mutualists.</title>
        <authorList>
            <consortium name="DOE Joint Genome Institute"/>
            <consortium name="Mycorrhizal Genomics Consortium"/>
            <person name="Kohler A."/>
            <person name="Kuo A."/>
            <person name="Nagy L.G."/>
            <person name="Floudas D."/>
            <person name="Copeland A."/>
            <person name="Barry K.W."/>
            <person name="Cichocki N."/>
            <person name="Veneault-Fourrey C."/>
            <person name="LaButti K."/>
            <person name="Lindquist E.A."/>
            <person name="Lipzen A."/>
            <person name="Lundell T."/>
            <person name="Morin E."/>
            <person name="Murat C."/>
            <person name="Riley R."/>
            <person name="Ohm R."/>
            <person name="Sun H."/>
            <person name="Tunlid A."/>
            <person name="Henrissat B."/>
            <person name="Grigoriev I.V."/>
            <person name="Hibbett D.S."/>
            <person name="Martin F."/>
        </authorList>
    </citation>
    <scope>NUCLEOTIDE SEQUENCE [LARGE SCALE GENOMIC DNA]</scope>
    <source>
        <strain evidence="1 2">MD-312</strain>
    </source>
</reference>
<keyword evidence="2" id="KW-1185">Reference proteome</keyword>
<feature type="non-terminal residue" evidence="1">
    <location>
        <position position="203"/>
    </location>
</feature>
<dbReference type="OrthoDB" id="2676663at2759"/>
<proteinExistence type="predicted"/>
<dbReference type="AlphaFoldDB" id="A0A0C9W5B8"/>
<organism evidence="1 2">
    <name type="scientific">Hydnomerulius pinastri MD-312</name>
    <dbReference type="NCBI Taxonomy" id="994086"/>
    <lineage>
        <taxon>Eukaryota</taxon>
        <taxon>Fungi</taxon>
        <taxon>Dikarya</taxon>
        <taxon>Basidiomycota</taxon>
        <taxon>Agaricomycotina</taxon>
        <taxon>Agaricomycetes</taxon>
        <taxon>Agaricomycetidae</taxon>
        <taxon>Boletales</taxon>
        <taxon>Boletales incertae sedis</taxon>
        <taxon>Leucogyrophana</taxon>
    </lineage>
</organism>
<protein>
    <submittedName>
        <fullName evidence="1">Uncharacterized protein</fullName>
    </submittedName>
</protein>
<name>A0A0C9W5B8_9AGAM</name>
<dbReference type="EMBL" id="KN840175">
    <property type="protein sequence ID" value="KIJ57691.1"/>
    <property type="molecule type" value="Genomic_DNA"/>
</dbReference>
<sequence length="203" mass="22869">LPEVERRLYQTCKSLTARNGDVCDLYQFVLASDPRTTDEVLPIIGRVSEILQVCHARAQWDGRADYVLIEVFQVAGIAERYQLPLLRSQGWKLVPASALLCAVNVQHNCAANGCTDTAFITVREEREATSKTEKRIEHRSLDDLVLNTAQMRDAIYVQQFRIQAQQLDREQAIHAGAAAEIEAQKIKTQKTRQPPKKALGISR</sequence>
<dbReference type="HOGENOM" id="CLU_089028_0_0_1"/>
<gene>
    <name evidence="1" type="ORF">HYDPIDRAFT_44970</name>
</gene>
<evidence type="ECO:0000313" key="1">
    <source>
        <dbReference type="EMBL" id="KIJ57691.1"/>
    </source>
</evidence>